<keyword evidence="9" id="KW-0547">Nucleotide-binding</keyword>
<dbReference type="InterPro" id="IPR038357">
    <property type="entry name" value="KEN_sf"/>
</dbReference>
<dbReference type="Gene3D" id="1.20.1440.180">
    <property type="entry name" value="KEN domain"/>
    <property type="match status" value="1"/>
</dbReference>
<keyword evidence="14" id="KW-1133">Transmembrane helix</keyword>
<dbReference type="PANTHER" id="PTHR13954">
    <property type="entry name" value="IRE1-RELATED"/>
    <property type="match status" value="1"/>
</dbReference>
<keyword evidence="10 22" id="KW-0418">Kinase</keyword>
<dbReference type="InterPro" id="IPR011047">
    <property type="entry name" value="Quinoprotein_ADH-like_sf"/>
</dbReference>
<evidence type="ECO:0000256" key="19">
    <source>
        <dbReference type="SAM" id="MobiDB-lite"/>
    </source>
</evidence>
<feature type="region of interest" description="Disordered" evidence="19">
    <location>
        <begin position="657"/>
        <end position="726"/>
    </location>
</feature>
<dbReference type="PROSITE" id="PS00108">
    <property type="entry name" value="PROTEIN_KINASE_ST"/>
    <property type="match status" value="1"/>
</dbReference>
<dbReference type="GO" id="GO:0036498">
    <property type="term" value="P:IRE1-mediated unfolded protein response"/>
    <property type="evidence" value="ECO:0007669"/>
    <property type="project" value="TreeGrafter"/>
</dbReference>
<evidence type="ECO:0000256" key="8">
    <source>
        <dbReference type="ARBA" id="ARBA00022729"/>
    </source>
</evidence>
<evidence type="ECO:0000256" key="16">
    <source>
        <dbReference type="ARBA" id="ARBA00023180"/>
    </source>
</evidence>
<dbReference type="GO" id="GO:0006397">
    <property type="term" value="P:mRNA processing"/>
    <property type="evidence" value="ECO:0007669"/>
    <property type="project" value="InterPro"/>
</dbReference>
<accession>A0AAN8RHK1</accession>
<evidence type="ECO:0000256" key="4">
    <source>
        <dbReference type="ARBA" id="ARBA00022527"/>
    </source>
</evidence>
<keyword evidence="15" id="KW-0472">Membrane</keyword>
<dbReference type="Proteomes" id="UP001313282">
    <property type="component" value="Unassembled WGS sequence"/>
</dbReference>
<feature type="compositionally biased region" description="Low complexity" evidence="19">
    <location>
        <begin position="491"/>
        <end position="502"/>
    </location>
</feature>
<dbReference type="Gene3D" id="1.10.510.10">
    <property type="entry name" value="Transferase(Phosphotransferase) domain 1"/>
    <property type="match status" value="1"/>
</dbReference>
<evidence type="ECO:0000256" key="7">
    <source>
        <dbReference type="ARBA" id="ARBA00022723"/>
    </source>
</evidence>
<keyword evidence="5" id="KW-0808">Transferase</keyword>
<evidence type="ECO:0000256" key="6">
    <source>
        <dbReference type="ARBA" id="ARBA00022692"/>
    </source>
</evidence>
<evidence type="ECO:0000256" key="17">
    <source>
        <dbReference type="ARBA" id="ARBA00048659"/>
    </source>
</evidence>
<dbReference type="AlphaFoldDB" id="A0AAN8RHK1"/>
<evidence type="ECO:0000256" key="13">
    <source>
        <dbReference type="ARBA" id="ARBA00022842"/>
    </source>
</evidence>
<dbReference type="GO" id="GO:0005524">
    <property type="term" value="F:ATP binding"/>
    <property type="evidence" value="ECO:0007669"/>
    <property type="project" value="UniProtKB-KW"/>
</dbReference>
<evidence type="ECO:0000313" key="23">
    <source>
        <dbReference type="Proteomes" id="UP001313282"/>
    </source>
</evidence>
<reference evidence="22 23" key="1">
    <citation type="submission" date="2019-10" db="EMBL/GenBank/DDBJ databases">
        <authorList>
            <person name="Palmer J.M."/>
        </authorList>
    </citation>
    <scope>NUCLEOTIDE SEQUENCE [LARGE SCALE GENOMIC DNA]</scope>
    <source>
        <strain evidence="22 23">TWF718</strain>
    </source>
</reference>
<dbReference type="EMBL" id="JAVHNR010000001">
    <property type="protein sequence ID" value="KAK6357479.1"/>
    <property type="molecule type" value="Genomic_DNA"/>
</dbReference>
<dbReference type="Pfam" id="PF00069">
    <property type="entry name" value="Pkinase"/>
    <property type="match status" value="1"/>
</dbReference>
<evidence type="ECO:0000256" key="1">
    <source>
        <dbReference type="ARBA" id="ARBA00001946"/>
    </source>
</evidence>
<keyword evidence="11" id="KW-0378">Hydrolase</keyword>
<dbReference type="PROSITE" id="PS51392">
    <property type="entry name" value="KEN"/>
    <property type="match status" value="1"/>
</dbReference>
<evidence type="ECO:0000256" key="2">
    <source>
        <dbReference type="ARBA" id="ARBA00004479"/>
    </source>
</evidence>
<evidence type="ECO:0000256" key="9">
    <source>
        <dbReference type="ARBA" id="ARBA00022741"/>
    </source>
</evidence>
<feature type="region of interest" description="Disordered" evidence="19">
    <location>
        <begin position="481"/>
        <end position="516"/>
    </location>
</feature>
<keyword evidence="23" id="KW-1185">Reference proteome</keyword>
<evidence type="ECO:0000256" key="11">
    <source>
        <dbReference type="ARBA" id="ARBA00022801"/>
    </source>
</evidence>
<comment type="cofactor">
    <cofactor evidence="1">
        <name>Mg(2+)</name>
        <dbReference type="ChEBI" id="CHEBI:18420"/>
    </cofactor>
</comment>
<evidence type="ECO:0000256" key="5">
    <source>
        <dbReference type="ARBA" id="ARBA00022679"/>
    </source>
</evidence>
<comment type="subcellular location">
    <subcellularLocation>
        <location evidence="2">Membrane</location>
        <topology evidence="2">Single-pass type I membrane protein</topology>
    </subcellularLocation>
</comment>
<comment type="catalytic activity">
    <reaction evidence="18">
        <text>L-seryl-[protein] + ATP = O-phospho-L-seryl-[protein] + ADP + H(+)</text>
        <dbReference type="Rhea" id="RHEA:17989"/>
        <dbReference type="Rhea" id="RHEA-COMP:9863"/>
        <dbReference type="Rhea" id="RHEA-COMP:11604"/>
        <dbReference type="ChEBI" id="CHEBI:15378"/>
        <dbReference type="ChEBI" id="CHEBI:29999"/>
        <dbReference type="ChEBI" id="CHEBI:30616"/>
        <dbReference type="ChEBI" id="CHEBI:83421"/>
        <dbReference type="ChEBI" id="CHEBI:456216"/>
        <dbReference type="EC" id="2.7.11.1"/>
    </reaction>
    <physiologicalReaction direction="left-to-right" evidence="18">
        <dbReference type="Rhea" id="RHEA:17990"/>
    </physiologicalReaction>
</comment>
<dbReference type="SUPFAM" id="SSF50998">
    <property type="entry name" value="Quinoprotein alcohol dehydrogenase-like"/>
    <property type="match status" value="1"/>
</dbReference>
<dbReference type="GO" id="GO:0004521">
    <property type="term" value="F:RNA endonuclease activity"/>
    <property type="evidence" value="ECO:0007669"/>
    <property type="project" value="InterPro"/>
</dbReference>
<dbReference type="GO" id="GO:0046872">
    <property type="term" value="F:metal ion binding"/>
    <property type="evidence" value="ECO:0007669"/>
    <property type="project" value="UniProtKB-KW"/>
</dbReference>
<evidence type="ECO:0000256" key="3">
    <source>
        <dbReference type="ARBA" id="ARBA00012513"/>
    </source>
</evidence>
<keyword evidence="6" id="KW-0812">Transmembrane</keyword>
<dbReference type="InterPro" id="IPR000719">
    <property type="entry name" value="Prot_kinase_dom"/>
</dbReference>
<dbReference type="InterPro" id="IPR045133">
    <property type="entry name" value="IRE1/2-like"/>
</dbReference>
<proteinExistence type="predicted"/>
<dbReference type="GO" id="GO:0051082">
    <property type="term" value="F:unfolded protein binding"/>
    <property type="evidence" value="ECO:0007669"/>
    <property type="project" value="TreeGrafter"/>
</dbReference>
<dbReference type="PANTHER" id="PTHR13954:SF6">
    <property type="entry name" value="NON-SPECIFIC SERINE_THREONINE PROTEIN KINASE"/>
    <property type="match status" value="1"/>
</dbReference>
<dbReference type="GO" id="GO:0016787">
    <property type="term" value="F:hydrolase activity"/>
    <property type="evidence" value="ECO:0007669"/>
    <property type="project" value="UniProtKB-KW"/>
</dbReference>
<dbReference type="EC" id="2.7.11.1" evidence="3"/>
<dbReference type="FunFam" id="1.10.510.10:FF:000572">
    <property type="entry name" value="Serine/threonine-protein kinase/endoribonuclease IRE1"/>
    <property type="match status" value="1"/>
</dbReference>
<dbReference type="FunFam" id="3.30.200.20:FF:000077">
    <property type="entry name" value="Putative Serine/threonine-protein kinase/endoribonuclease IRE1"/>
    <property type="match status" value="1"/>
</dbReference>
<dbReference type="Gene3D" id="3.30.200.20">
    <property type="entry name" value="Phosphorylase Kinase, domain 1"/>
    <property type="match status" value="1"/>
</dbReference>
<evidence type="ECO:0000256" key="12">
    <source>
        <dbReference type="ARBA" id="ARBA00022840"/>
    </source>
</evidence>
<dbReference type="SMART" id="SM00580">
    <property type="entry name" value="PUG"/>
    <property type="match status" value="1"/>
</dbReference>
<keyword evidence="4" id="KW-0723">Serine/threonine-protein kinase</keyword>
<feature type="compositionally biased region" description="Basic residues" evidence="19">
    <location>
        <begin position="685"/>
        <end position="701"/>
    </location>
</feature>
<keyword evidence="8" id="KW-0732">Signal</keyword>
<organism evidence="22 23">
    <name type="scientific">Orbilia javanica</name>
    <dbReference type="NCBI Taxonomy" id="47235"/>
    <lineage>
        <taxon>Eukaryota</taxon>
        <taxon>Fungi</taxon>
        <taxon>Dikarya</taxon>
        <taxon>Ascomycota</taxon>
        <taxon>Pezizomycotina</taxon>
        <taxon>Orbiliomycetes</taxon>
        <taxon>Orbiliales</taxon>
        <taxon>Orbiliaceae</taxon>
        <taxon>Orbilia</taxon>
    </lineage>
</organism>
<dbReference type="SUPFAM" id="SSF56112">
    <property type="entry name" value="Protein kinase-like (PK-like)"/>
    <property type="match status" value="1"/>
</dbReference>
<evidence type="ECO:0000259" key="20">
    <source>
        <dbReference type="PROSITE" id="PS50011"/>
    </source>
</evidence>
<keyword evidence="16" id="KW-0325">Glycoprotein</keyword>
<comment type="caution">
    <text evidence="22">The sequence shown here is derived from an EMBL/GenBank/DDBJ whole genome shotgun (WGS) entry which is preliminary data.</text>
</comment>
<evidence type="ECO:0000256" key="10">
    <source>
        <dbReference type="ARBA" id="ARBA00022777"/>
    </source>
</evidence>
<dbReference type="Pfam" id="PF06479">
    <property type="entry name" value="Ribonuc_2-5A"/>
    <property type="match status" value="1"/>
</dbReference>
<dbReference type="SMART" id="SM00220">
    <property type="entry name" value="S_TKc"/>
    <property type="match status" value="1"/>
</dbReference>
<evidence type="ECO:0000256" key="18">
    <source>
        <dbReference type="ARBA" id="ARBA00048977"/>
    </source>
</evidence>
<keyword evidence="13" id="KW-0460">Magnesium</keyword>
<dbReference type="GO" id="GO:0070059">
    <property type="term" value="P:intrinsic apoptotic signaling pathway in response to endoplasmic reticulum stress"/>
    <property type="evidence" value="ECO:0007669"/>
    <property type="project" value="TreeGrafter"/>
</dbReference>
<evidence type="ECO:0000256" key="15">
    <source>
        <dbReference type="ARBA" id="ARBA00023136"/>
    </source>
</evidence>
<feature type="domain" description="Protein kinase" evidence="20">
    <location>
        <begin position="751"/>
        <end position="1048"/>
    </location>
</feature>
<protein>
    <recommendedName>
        <fullName evidence="3">non-specific serine/threonine protein kinase</fullName>
        <ecNumber evidence="3">2.7.11.1</ecNumber>
    </recommendedName>
</protein>
<keyword evidence="7" id="KW-0479">Metal-binding</keyword>
<dbReference type="FunFam" id="1.20.1440.180:FF:000002">
    <property type="entry name" value="Serine/threonine-protein kinase/endoribonuclease IRE1"/>
    <property type="match status" value="1"/>
</dbReference>
<evidence type="ECO:0000313" key="22">
    <source>
        <dbReference type="EMBL" id="KAK6357479.1"/>
    </source>
</evidence>
<dbReference type="GO" id="GO:0004674">
    <property type="term" value="F:protein serine/threonine kinase activity"/>
    <property type="evidence" value="ECO:0007669"/>
    <property type="project" value="UniProtKB-KW"/>
</dbReference>
<comment type="catalytic activity">
    <reaction evidence="17">
        <text>L-threonyl-[protein] + ATP = O-phospho-L-threonyl-[protein] + ADP + H(+)</text>
        <dbReference type="Rhea" id="RHEA:46608"/>
        <dbReference type="Rhea" id="RHEA-COMP:11060"/>
        <dbReference type="Rhea" id="RHEA-COMP:11605"/>
        <dbReference type="ChEBI" id="CHEBI:15378"/>
        <dbReference type="ChEBI" id="CHEBI:30013"/>
        <dbReference type="ChEBI" id="CHEBI:30616"/>
        <dbReference type="ChEBI" id="CHEBI:61977"/>
        <dbReference type="ChEBI" id="CHEBI:456216"/>
        <dbReference type="EC" id="2.7.11.1"/>
    </reaction>
    <physiologicalReaction direction="left-to-right" evidence="17">
        <dbReference type="Rhea" id="RHEA:46609"/>
    </physiologicalReaction>
</comment>
<feature type="compositionally biased region" description="Acidic residues" evidence="19">
    <location>
        <begin position="664"/>
        <end position="673"/>
    </location>
</feature>
<dbReference type="InterPro" id="IPR010513">
    <property type="entry name" value="KEN_dom"/>
</dbReference>
<dbReference type="InterPro" id="IPR011009">
    <property type="entry name" value="Kinase-like_dom_sf"/>
</dbReference>
<dbReference type="CDD" id="cd10422">
    <property type="entry name" value="RNase_Ire1"/>
    <property type="match status" value="1"/>
</dbReference>
<dbReference type="PROSITE" id="PS50011">
    <property type="entry name" value="PROTEIN_KINASE_DOM"/>
    <property type="match status" value="1"/>
</dbReference>
<feature type="compositionally biased region" description="Basic and acidic residues" evidence="19">
    <location>
        <begin position="702"/>
        <end position="713"/>
    </location>
</feature>
<gene>
    <name evidence="22" type="primary">IRE1</name>
    <name evidence="22" type="ORF">TWF718_001789</name>
</gene>
<sequence>MRALSTVGMRRSVSLNFIITFFFFFTALLQVIGAEKVVRKSAYPGNPASRNSEINKQLDETLAEKETQQAKGHIIPPSSYQASDKRRRSLAKEDIENAGSRGPSVESYAGDVPSHVKPEDSLATMANPIVNPPSTLFEQLENSARPVDPFTGTTRSLSDWKLEDLYLAITMNGNITAASRTTGVPLWNVTTSPLWNVTRHVQIDDDNGNDLDWIIEPGNGGTLYSHSHSNGLQKGALQSMKYICDHSPYLASNGMILRGSKDTDIYTINPLTGKFLSTSSGSISNGLPDKCIKRTRLEGLDDDDDDEECTPRKVSLSRTDYTVDISHEIKGQLWTLRYTEWGIGSQNVDLEKQYKTSFDNRYFFPLPGGVLIYRDIVEDEQKLMVRYEEAVAQIFDLASNVHNEDLVLLPHPKTPSQDRGKRILASLEGGDGVFALPDLSQDEHGLSSDAAILPSNKWYSMGLKERRDALKGKRTIKGFQLRVPDTLEGPSSDSNTSQQSGSHATSGDVPRARGEPLKENTALQVIALVIMMSLMWFAGRHSTDLSLALRRFRQKLQSPLQSDTARQILDISPNTPMIKETFTTEEVQQPIAPEPVSVQIETEVKDVQVVTKEELPPQLAAEIENEATPDDFILVPVPQIVPPNNKKVVTFADSNDADAKEDQEGGSDNEEPNDGDKPSAPSTPKKGRKRGARGNRKRKKKNQENEGEEKKQNVSEPEDLSGGKAGGSIIRNPELLLLDENGNGQVADDLFVTDTVLGYGSHGTRVFKGKFGDREVAVKRLFIDSYDIASHEVNLLQKVDDHPNVIRYFCQKQTNLFLYIALELCPASLHDVFEAAQHKHILKLIHPPEVLRQMTMGVQHLHSLKIVHRDIKPQNILVAEPKRSLRDPSEIKHPKILISDFGLCKKLEADQSSFRATTAHAAGTSGWRAPELLIGESGDATISSLSEHTNGSTSDSSVLDTLTNRRATRAIDIFSLGCVFYFVLTGGGHPFGDRYLREGNIITGKFNLSGLDALGDSGYEASDLIASMIARNPKARPDATTVLTHPFFWPAEKKLNFLLDVSDRFEKEERDPPSPLLQRLESYAKPTFNGDWYKKLDKGLIDNLGKHRKYQGDRMLDLLRALRNKKHHYQDLPPAVQAAVGQLPDGYLSHFTSKFPNLLVNMFHLVRDEIQDEAMWRTYFTS</sequence>
<name>A0AAN8RHK1_9PEZI</name>
<feature type="region of interest" description="Disordered" evidence="19">
    <location>
        <begin position="65"/>
        <end position="119"/>
    </location>
</feature>
<feature type="domain" description="KEN" evidence="21">
    <location>
        <begin position="1051"/>
        <end position="1182"/>
    </location>
</feature>
<dbReference type="InterPro" id="IPR008271">
    <property type="entry name" value="Ser/Thr_kinase_AS"/>
</dbReference>
<dbReference type="GO" id="GO:1990604">
    <property type="term" value="C:IRE1-TRAF2-ASK1 complex"/>
    <property type="evidence" value="ECO:0007669"/>
    <property type="project" value="TreeGrafter"/>
</dbReference>
<keyword evidence="12" id="KW-0067">ATP-binding</keyword>
<evidence type="ECO:0000256" key="14">
    <source>
        <dbReference type="ARBA" id="ARBA00022989"/>
    </source>
</evidence>
<evidence type="ECO:0000259" key="21">
    <source>
        <dbReference type="PROSITE" id="PS51392"/>
    </source>
</evidence>